<keyword evidence="4 10" id="KW-0812">Transmembrane</keyword>
<keyword evidence="8 10" id="KW-0472">Membrane</keyword>
<dbReference type="GO" id="GO:0019367">
    <property type="term" value="P:fatty acid elongation, saturated fatty acid"/>
    <property type="evidence" value="ECO:0007669"/>
    <property type="project" value="TreeGrafter"/>
</dbReference>
<sequence>MHPASLPYRYHHVTVLLYTWYSFAEYIAPGRWFICMNYMVHSLMYSYYALKALKFKVPRWISMVITISQLSQMLVGCYVNYFAYNMKMTSDGCCTTFDNIKVSILMYASYFVLFARFFYINYLTDPTGKKGLKRD</sequence>
<dbReference type="GO" id="GO:0034625">
    <property type="term" value="P:fatty acid elongation, monounsaturated fatty acid"/>
    <property type="evidence" value="ECO:0007669"/>
    <property type="project" value="TreeGrafter"/>
</dbReference>
<evidence type="ECO:0000256" key="3">
    <source>
        <dbReference type="ARBA" id="ARBA00022679"/>
    </source>
</evidence>
<dbReference type="GO" id="GO:0009922">
    <property type="term" value="F:fatty acid elongase activity"/>
    <property type="evidence" value="ECO:0007669"/>
    <property type="project" value="UniProtKB-EC"/>
</dbReference>
<keyword evidence="2 10" id="KW-0444">Lipid biosynthesis</keyword>
<keyword evidence="5 10" id="KW-0276">Fatty acid metabolism</keyword>
<organism evidence="11">
    <name type="scientific">Cyprideis torosa</name>
    <dbReference type="NCBI Taxonomy" id="163714"/>
    <lineage>
        <taxon>Eukaryota</taxon>
        <taxon>Metazoa</taxon>
        <taxon>Ecdysozoa</taxon>
        <taxon>Arthropoda</taxon>
        <taxon>Crustacea</taxon>
        <taxon>Oligostraca</taxon>
        <taxon>Ostracoda</taxon>
        <taxon>Podocopa</taxon>
        <taxon>Podocopida</taxon>
        <taxon>Cytherocopina</taxon>
        <taxon>Cytheroidea</taxon>
        <taxon>Cytherideidae</taxon>
        <taxon>Cyprideis</taxon>
    </lineage>
</organism>
<gene>
    <name evidence="11" type="ORF">CTOB1V02_LOCUS1446</name>
</gene>
<comment type="catalytic activity">
    <reaction evidence="10">
        <text>a very-long-chain acyl-CoA + malonyl-CoA + H(+) = a very-long-chain 3-oxoacyl-CoA + CO2 + CoA</text>
        <dbReference type="Rhea" id="RHEA:32727"/>
        <dbReference type="ChEBI" id="CHEBI:15378"/>
        <dbReference type="ChEBI" id="CHEBI:16526"/>
        <dbReference type="ChEBI" id="CHEBI:57287"/>
        <dbReference type="ChEBI" id="CHEBI:57384"/>
        <dbReference type="ChEBI" id="CHEBI:90725"/>
        <dbReference type="ChEBI" id="CHEBI:90736"/>
        <dbReference type="EC" id="2.3.1.199"/>
    </reaction>
</comment>
<evidence type="ECO:0000256" key="10">
    <source>
        <dbReference type="RuleBase" id="RU361115"/>
    </source>
</evidence>
<evidence type="ECO:0000256" key="2">
    <source>
        <dbReference type="ARBA" id="ARBA00022516"/>
    </source>
</evidence>
<evidence type="ECO:0000313" key="11">
    <source>
        <dbReference type="EMBL" id="CAD7223462.1"/>
    </source>
</evidence>
<evidence type="ECO:0000256" key="7">
    <source>
        <dbReference type="ARBA" id="ARBA00023098"/>
    </source>
</evidence>
<feature type="transmembrane region" description="Helical" evidence="10">
    <location>
        <begin position="60"/>
        <end position="84"/>
    </location>
</feature>
<protein>
    <recommendedName>
        <fullName evidence="10">Elongation of very long chain fatty acids protein</fullName>
        <ecNumber evidence="10">2.3.1.199</ecNumber>
    </recommendedName>
    <alternativeName>
        <fullName evidence="10">Very-long-chain 3-oxoacyl-CoA synthase</fullName>
    </alternativeName>
</protein>
<dbReference type="GO" id="GO:0042761">
    <property type="term" value="P:very long-chain fatty acid biosynthetic process"/>
    <property type="evidence" value="ECO:0007669"/>
    <property type="project" value="TreeGrafter"/>
</dbReference>
<dbReference type="GO" id="GO:0030148">
    <property type="term" value="P:sphingolipid biosynthetic process"/>
    <property type="evidence" value="ECO:0007669"/>
    <property type="project" value="TreeGrafter"/>
</dbReference>
<evidence type="ECO:0000256" key="8">
    <source>
        <dbReference type="ARBA" id="ARBA00023136"/>
    </source>
</evidence>
<dbReference type="InterPro" id="IPR002076">
    <property type="entry name" value="ELO_fam"/>
</dbReference>
<dbReference type="PANTHER" id="PTHR11157:SF17">
    <property type="entry name" value="ELONGATION OF VERY LONG CHAIN FATTY ACIDS PROTEIN 6"/>
    <property type="match status" value="1"/>
</dbReference>
<keyword evidence="9 10" id="KW-0275">Fatty acid biosynthesis</keyword>
<evidence type="ECO:0000256" key="5">
    <source>
        <dbReference type="ARBA" id="ARBA00022832"/>
    </source>
</evidence>
<dbReference type="EMBL" id="OB660203">
    <property type="protein sequence ID" value="CAD7223462.1"/>
    <property type="molecule type" value="Genomic_DNA"/>
</dbReference>
<dbReference type="GO" id="GO:0005789">
    <property type="term" value="C:endoplasmic reticulum membrane"/>
    <property type="evidence" value="ECO:0007669"/>
    <property type="project" value="TreeGrafter"/>
</dbReference>
<keyword evidence="3 10" id="KW-0808">Transferase</keyword>
<evidence type="ECO:0000256" key="1">
    <source>
        <dbReference type="ARBA" id="ARBA00004141"/>
    </source>
</evidence>
<dbReference type="PANTHER" id="PTHR11157">
    <property type="entry name" value="FATTY ACID ACYL TRANSFERASE-RELATED"/>
    <property type="match status" value="1"/>
</dbReference>
<evidence type="ECO:0000256" key="4">
    <source>
        <dbReference type="ARBA" id="ARBA00022692"/>
    </source>
</evidence>
<dbReference type="AlphaFoldDB" id="A0A7R8ZJ86"/>
<comment type="caution">
    <text evidence="10">Lacks conserved residue(s) required for the propagation of feature annotation.</text>
</comment>
<name>A0A7R8ZJ86_9CRUS</name>
<comment type="similarity">
    <text evidence="10">Belongs to the ELO family.</text>
</comment>
<dbReference type="GO" id="GO:0034626">
    <property type="term" value="P:fatty acid elongation, polyunsaturated fatty acid"/>
    <property type="evidence" value="ECO:0007669"/>
    <property type="project" value="TreeGrafter"/>
</dbReference>
<evidence type="ECO:0000256" key="6">
    <source>
        <dbReference type="ARBA" id="ARBA00022989"/>
    </source>
</evidence>
<proteinExistence type="inferred from homology"/>
<accession>A0A7R8ZJ86</accession>
<reference evidence="11" key="1">
    <citation type="submission" date="2020-11" db="EMBL/GenBank/DDBJ databases">
        <authorList>
            <person name="Tran Van P."/>
        </authorList>
    </citation>
    <scope>NUCLEOTIDE SEQUENCE</scope>
</reference>
<comment type="subcellular location">
    <subcellularLocation>
        <location evidence="1">Membrane</location>
        <topology evidence="1">Multi-pass membrane protein</topology>
    </subcellularLocation>
</comment>
<dbReference type="OrthoDB" id="10259681at2759"/>
<keyword evidence="6 10" id="KW-1133">Transmembrane helix</keyword>
<dbReference type="EC" id="2.3.1.199" evidence="10"/>
<feature type="transmembrane region" description="Helical" evidence="10">
    <location>
        <begin position="104"/>
        <end position="124"/>
    </location>
</feature>
<evidence type="ECO:0000256" key="9">
    <source>
        <dbReference type="ARBA" id="ARBA00023160"/>
    </source>
</evidence>
<dbReference type="Pfam" id="PF01151">
    <property type="entry name" value="ELO"/>
    <property type="match status" value="1"/>
</dbReference>
<keyword evidence="7 10" id="KW-0443">Lipid metabolism</keyword>